<sequence>DEDAGPALAFRIARHGQRLHILRRQRRQELDAVLVKANPPGTSPRMLFIECVRSRTCVTR</sequence>
<reference evidence="2" key="1">
    <citation type="submission" date="2018-09" db="EMBL/GenBank/DDBJ databases">
        <authorList>
            <person name="Livingstone P.G."/>
            <person name="Whitworth D.E."/>
        </authorList>
    </citation>
    <scope>NUCLEOTIDE SEQUENCE [LARGE SCALE GENOMIC DNA]</scope>
    <source>
        <strain evidence="2">CA051B</strain>
    </source>
</reference>
<dbReference type="RefSeq" id="WP_208723297.1">
    <property type="nucleotide sequence ID" value="NZ_RAWB01000724.1"/>
</dbReference>
<comment type="caution">
    <text evidence="1">The sequence shown here is derived from an EMBL/GenBank/DDBJ whole genome shotgun (WGS) entry which is preliminary data.</text>
</comment>
<name>A0A3A8NNY7_9BACT</name>
<feature type="non-terminal residue" evidence="1">
    <location>
        <position position="1"/>
    </location>
</feature>
<dbReference type="EMBL" id="RAWB01000724">
    <property type="protein sequence ID" value="RKH41114.1"/>
    <property type="molecule type" value="Genomic_DNA"/>
</dbReference>
<keyword evidence="2" id="KW-1185">Reference proteome</keyword>
<gene>
    <name evidence="1" type="ORF">D7V93_38970</name>
</gene>
<organism evidence="1 2">
    <name type="scientific">Corallococcus llansteffanensis</name>
    <dbReference type="NCBI Taxonomy" id="2316731"/>
    <lineage>
        <taxon>Bacteria</taxon>
        <taxon>Pseudomonadati</taxon>
        <taxon>Myxococcota</taxon>
        <taxon>Myxococcia</taxon>
        <taxon>Myxococcales</taxon>
        <taxon>Cystobacterineae</taxon>
        <taxon>Myxococcaceae</taxon>
        <taxon>Corallococcus</taxon>
    </lineage>
</organism>
<dbReference type="Proteomes" id="UP000272888">
    <property type="component" value="Unassembled WGS sequence"/>
</dbReference>
<evidence type="ECO:0000313" key="2">
    <source>
        <dbReference type="Proteomes" id="UP000272888"/>
    </source>
</evidence>
<evidence type="ECO:0000313" key="1">
    <source>
        <dbReference type="EMBL" id="RKH41114.1"/>
    </source>
</evidence>
<accession>A0A3A8NNY7</accession>
<dbReference type="AlphaFoldDB" id="A0A3A8NNY7"/>
<proteinExistence type="predicted"/>
<protein>
    <submittedName>
        <fullName evidence="1">Uncharacterized protein</fullName>
    </submittedName>
</protein>